<keyword evidence="3" id="KW-0998">Cell outer membrane</keyword>
<accession>A0A4U3L450</accession>
<dbReference type="OrthoDB" id="1264254at2"/>
<keyword evidence="5" id="KW-0732">Signal</keyword>
<feature type="chain" id="PRO_5020474498" description="TonB-dependent receptor" evidence="5">
    <location>
        <begin position="21"/>
        <end position="567"/>
    </location>
</feature>
<keyword evidence="7" id="KW-1185">Reference proteome</keyword>
<comment type="subcellular location">
    <subcellularLocation>
        <location evidence="1">Cell outer membrane</location>
    </subcellularLocation>
</comment>
<protein>
    <recommendedName>
        <fullName evidence="8">TonB-dependent receptor</fullName>
    </recommendedName>
</protein>
<evidence type="ECO:0000256" key="4">
    <source>
        <dbReference type="SAM" id="MobiDB-lite"/>
    </source>
</evidence>
<sequence length="567" mass="63423">MKKSFIAIALLVFLVQFADAQQRKKTPVKRKATTTRQAEKSSADTTIPSRTVTVTSSYKPELKPAAKVNFSAAAPPADSVLPTLQYNVPSQNLFFAYQPAALKPLAADIDTAMHWENSNYVKAGFGNYATPFLQAGLSFGDGNKSIVNVHAKYISSKGNMPFQQYSNADVDATGIITNGVNEFTGKIFYNNRTRYQYGFQPDSLLFPKDDLRNRFNTFGAKVGMRNKTINSMGINYNPSLYIDGFTDGKNGNETNLILDAPVSKAFGDNFIFNFGITANLTGYKSDSAGKINNNLVYLSPAVQYGANAFKIVAGITPSWDNKDFYLLPNFTAEAKINEEKFVLMAGWTGYYNKNSYESLSEFNPWLQQPKFLKSTRITEQYAGFKGSAGSHVTYNAKVSYLHLRNQPLFVNDTITGKSFYMVNESDMKDIRLHGELGYTIQEKLSFLAGASINKYSNLTDNDKAYGLLPIDINGSLRWQVTKDVLFKSDVYFWDGPRYLTISKELRRLDPAFDLNAGAEVKLTGNFSAWLQFNNLFNNKYQRWNQYPVLGFNVLGGIIYSFGQKTGQ</sequence>
<evidence type="ECO:0008006" key="8">
    <source>
        <dbReference type="Google" id="ProtNLM"/>
    </source>
</evidence>
<comment type="caution">
    <text evidence="6">The sequence shown here is derived from an EMBL/GenBank/DDBJ whole genome shotgun (WGS) entry which is preliminary data.</text>
</comment>
<evidence type="ECO:0000313" key="6">
    <source>
        <dbReference type="EMBL" id="TKK69740.1"/>
    </source>
</evidence>
<reference evidence="6 7" key="1">
    <citation type="submission" date="2019-05" db="EMBL/GenBank/DDBJ databases">
        <title>Panacibacter sp. strain 17mud1-8 Genome sequencing and assembly.</title>
        <authorList>
            <person name="Chhetri G."/>
        </authorList>
    </citation>
    <scope>NUCLEOTIDE SEQUENCE [LARGE SCALE GENOMIC DNA]</scope>
    <source>
        <strain evidence="6 7">17mud1-8</strain>
    </source>
</reference>
<gene>
    <name evidence="6" type="ORF">FC093_06515</name>
</gene>
<evidence type="ECO:0000256" key="1">
    <source>
        <dbReference type="ARBA" id="ARBA00004442"/>
    </source>
</evidence>
<organism evidence="6 7">
    <name type="scientific">Ilyomonas limi</name>
    <dbReference type="NCBI Taxonomy" id="2575867"/>
    <lineage>
        <taxon>Bacteria</taxon>
        <taxon>Pseudomonadati</taxon>
        <taxon>Bacteroidota</taxon>
        <taxon>Chitinophagia</taxon>
        <taxon>Chitinophagales</taxon>
        <taxon>Chitinophagaceae</taxon>
        <taxon>Ilyomonas</taxon>
    </lineage>
</organism>
<dbReference type="EMBL" id="SZQL01000004">
    <property type="protein sequence ID" value="TKK69740.1"/>
    <property type="molecule type" value="Genomic_DNA"/>
</dbReference>
<evidence type="ECO:0000313" key="7">
    <source>
        <dbReference type="Proteomes" id="UP000305848"/>
    </source>
</evidence>
<evidence type="ECO:0000256" key="5">
    <source>
        <dbReference type="SAM" id="SignalP"/>
    </source>
</evidence>
<proteinExistence type="predicted"/>
<evidence type="ECO:0000256" key="3">
    <source>
        <dbReference type="ARBA" id="ARBA00023237"/>
    </source>
</evidence>
<feature type="signal peptide" evidence="5">
    <location>
        <begin position="1"/>
        <end position="20"/>
    </location>
</feature>
<dbReference type="Proteomes" id="UP000305848">
    <property type="component" value="Unassembled WGS sequence"/>
</dbReference>
<feature type="region of interest" description="Disordered" evidence="4">
    <location>
        <begin position="25"/>
        <end position="46"/>
    </location>
</feature>
<dbReference type="RefSeq" id="WP_137260961.1">
    <property type="nucleotide sequence ID" value="NZ_SZQL01000004.1"/>
</dbReference>
<dbReference type="Gene3D" id="2.40.170.20">
    <property type="entry name" value="TonB-dependent receptor, beta-barrel domain"/>
    <property type="match status" value="1"/>
</dbReference>
<evidence type="ECO:0000256" key="2">
    <source>
        <dbReference type="ARBA" id="ARBA00023136"/>
    </source>
</evidence>
<dbReference type="AlphaFoldDB" id="A0A4U3L450"/>
<name>A0A4U3L450_9BACT</name>
<dbReference type="SUPFAM" id="SSF56935">
    <property type="entry name" value="Porins"/>
    <property type="match status" value="1"/>
</dbReference>
<dbReference type="GO" id="GO:0009279">
    <property type="term" value="C:cell outer membrane"/>
    <property type="evidence" value="ECO:0007669"/>
    <property type="project" value="UniProtKB-SubCell"/>
</dbReference>
<keyword evidence="2" id="KW-0472">Membrane</keyword>
<dbReference type="InterPro" id="IPR036942">
    <property type="entry name" value="Beta-barrel_TonB_sf"/>
</dbReference>